<dbReference type="GO" id="GO:0016887">
    <property type="term" value="F:ATP hydrolysis activity"/>
    <property type="evidence" value="ECO:0007669"/>
    <property type="project" value="InterPro"/>
</dbReference>
<keyword evidence="6" id="KW-0378">Hydrolase</keyword>
<dbReference type="InterPro" id="IPR017871">
    <property type="entry name" value="ABC_transporter-like_CS"/>
</dbReference>
<feature type="coiled-coil region" evidence="4">
    <location>
        <begin position="268"/>
        <end position="318"/>
    </location>
</feature>
<dbReference type="OrthoDB" id="2110130at2759"/>
<proteinExistence type="predicted"/>
<dbReference type="SMART" id="SM00382">
    <property type="entry name" value="AAA"/>
    <property type="match status" value="2"/>
</dbReference>
<keyword evidence="1" id="KW-0677">Repeat</keyword>
<dbReference type="Pfam" id="PF00005">
    <property type="entry name" value="ABC_tran"/>
    <property type="match status" value="2"/>
</dbReference>
<gene>
    <name evidence="6" type="ORF">BDV98DRAFT_559030</name>
</gene>
<evidence type="ECO:0000256" key="3">
    <source>
        <dbReference type="ARBA" id="ARBA00022840"/>
    </source>
</evidence>
<dbReference type="PANTHER" id="PTHR19211:SF117">
    <property type="entry name" value="ATP-BINDING CASSETTE SUB-FAMILY F MEMBER 3"/>
    <property type="match status" value="1"/>
</dbReference>
<evidence type="ECO:0000313" key="6">
    <source>
        <dbReference type="EMBL" id="TFL06222.1"/>
    </source>
</evidence>
<dbReference type="FunFam" id="3.40.50.300:FF:001135">
    <property type="entry name" value="ABC transporter F family member 3"/>
    <property type="match status" value="1"/>
</dbReference>
<dbReference type="InterPro" id="IPR003439">
    <property type="entry name" value="ABC_transporter-like_ATP-bd"/>
</dbReference>
<name>A0A5C3QW91_9AGAR</name>
<feature type="domain" description="ABC transporter" evidence="5">
    <location>
        <begin position="185"/>
        <end position="441"/>
    </location>
</feature>
<dbReference type="GO" id="GO:0005524">
    <property type="term" value="F:ATP binding"/>
    <property type="evidence" value="ECO:0007669"/>
    <property type="project" value="UniProtKB-KW"/>
</dbReference>
<dbReference type="Pfam" id="PF12848">
    <property type="entry name" value="ABC_tran_Xtn"/>
    <property type="match status" value="1"/>
</dbReference>
<evidence type="ECO:0000256" key="4">
    <source>
        <dbReference type="SAM" id="Coils"/>
    </source>
</evidence>
<dbReference type="PANTHER" id="PTHR19211">
    <property type="entry name" value="ATP-BINDING TRANSPORT PROTEIN-RELATED"/>
    <property type="match status" value="1"/>
</dbReference>
<dbReference type="InterPro" id="IPR027417">
    <property type="entry name" value="P-loop_NTPase"/>
</dbReference>
<dbReference type="FunFam" id="3.40.50.300:FF:000104">
    <property type="entry name" value="ATP-binding cassette sub-family F member 3"/>
    <property type="match status" value="1"/>
</dbReference>
<dbReference type="CDD" id="cd03221">
    <property type="entry name" value="ABCF_EF-3"/>
    <property type="match status" value="2"/>
</dbReference>
<keyword evidence="3" id="KW-0067">ATP-binding</keyword>
<evidence type="ECO:0000313" key="7">
    <source>
        <dbReference type="Proteomes" id="UP000305067"/>
    </source>
</evidence>
<sequence>MSSYDIAEEIRGTFPHTEELVVQYLSGYLVDDAGEEEDILKFARDMLLSLSQGRFELVDKLMARLQELLEDQLSARQKKLAAPKLTKLDKVVDMGRVTMSNTIALSEGVDLESINKGKASRVDVKKLEKAEAKLKAKIEKRSRRDLYEGSKLLDAHRKQQTYEEMFMKINSLEANSAAKNKSKDVHLPSIDVSFGSNRILTGATLTLAHGRRYGIIGRNGVGKSTLLRHIAMREVPIPAHITILFVEQEVMGDDTTAIEAVLKADVWRDHLLKEEKSLNEQLAQLESENDEKRFDDAREEASSRLAEVHASLAEMEAETGPARAAALLAGLGFDESDQQRPTKSFSGGWRMRLALARALFVKPTLLLLDEPTNHIDLNALAWLEDYLQTWPGTLLVVSHDRAFLDAVATDIVHQHSSRLDYYKGNFTQFYSTKSERERNLKKEYDAQVEYRKHLQAFIDRWRYNANRAAQAQSKIKILEKLPDLQPPELEETESFKFPETSKISPPLLQMNEVTFGYTSEKIILKGVNFDIGLDSRIALVGANGAGKSTLVKLLTGDLNPMSGEVNRNGRLRVAYFAQHHVDTLTPSMTPVQFLASKFPGKTDQEYRGHLGNFQISGMTGLQTIGTLSGGQKSRVAFAVLSLQQPHILLLDEPTNHLDMEGLDALMHALQVWNGGVIIISHDERFINNVAKELWVCGDGTVNKFSGDVQGYKNLIVNNAKLKP</sequence>
<organism evidence="6 7">
    <name type="scientific">Pterulicium gracile</name>
    <dbReference type="NCBI Taxonomy" id="1884261"/>
    <lineage>
        <taxon>Eukaryota</taxon>
        <taxon>Fungi</taxon>
        <taxon>Dikarya</taxon>
        <taxon>Basidiomycota</taxon>
        <taxon>Agaricomycotina</taxon>
        <taxon>Agaricomycetes</taxon>
        <taxon>Agaricomycetidae</taxon>
        <taxon>Agaricales</taxon>
        <taxon>Pleurotineae</taxon>
        <taxon>Pterulaceae</taxon>
        <taxon>Pterulicium</taxon>
    </lineage>
</organism>
<dbReference type="SUPFAM" id="SSF52540">
    <property type="entry name" value="P-loop containing nucleoside triphosphate hydrolases"/>
    <property type="match status" value="2"/>
</dbReference>
<dbReference type="AlphaFoldDB" id="A0A5C3QW91"/>
<keyword evidence="7" id="KW-1185">Reference proteome</keyword>
<dbReference type="Proteomes" id="UP000305067">
    <property type="component" value="Unassembled WGS sequence"/>
</dbReference>
<protein>
    <submittedName>
        <fullName evidence="6">P-loop containing nucleoside triphosphate hydrolase protein</fullName>
    </submittedName>
</protein>
<dbReference type="InterPro" id="IPR032781">
    <property type="entry name" value="ABC_tran_Xtn"/>
</dbReference>
<reference evidence="6 7" key="1">
    <citation type="journal article" date="2019" name="Nat. Ecol. Evol.">
        <title>Megaphylogeny resolves global patterns of mushroom evolution.</title>
        <authorList>
            <person name="Varga T."/>
            <person name="Krizsan K."/>
            <person name="Foldi C."/>
            <person name="Dima B."/>
            <person name="Sanchez-Garcia M."/>
            <person name="Sanchez-Ramirez S."/>
            <person name="Szollosi G.J."/>
            <person name="Szarkandi J.G."/>
            <person name="Papp V."/>
            <person name="Albert L."/>
            <person name="Andreopoulos W."/>
            <person name="Angelini C."/>
            <person name="Antonin V."/>
            <person name="Barry K.W."/>
            <person name="Bougher N.L."/>
            <person name="Buchanan P."/>
            <person name="Buyck B."/>
            <person name="Bense V."/>
            <person name="Catcheside P."/>
            <person name="Chovatia M."/>
            <person name="Cooper J."/>
            <person name="Damon W."/>
            <person name="Desjardin D."/>
            <person name="Finy P."/>
            <person name="Geml J."/>
            <person name="Haridas S."/>
            <person name="Hughes K."/>
            <person name="Justo A."/>
            <person name="Karasinski D."/>
            <person name="Kautmanova I."/>
            <person name="Kiss B."/>
            <person name="Kocsube S."/>
            <person name="Kotiranta H."/>
            <person name="LaButti K.M."/>
            <person name="Lechner B.E."/>
            <person name="Liimatainen K."/>
            <person name="Lipzen A."/>
            <person name="Lukacs Z."/>
            <person name="Mihaltcheva S."/>
            <person name="Morgado L.N."/>
            <person name="Niskanen T."/>
            <person name="Noordeloos M.E."/>
            <person name="Ohm R.A."/>
            <person name="Ortiz-Santana B."/>
            <person name="Ovrebo C."/>
            <person name="Racz N."/>
            <person name="Riley R."/>
            <person name="Savchenko A."/>
            <person name="Shiryaev A."/>
            <person name="Soop K."/>
            <person name="Spirin V."/>
            <person name="Szebenyi C."/>
            <person name="Tomsovsky M."/>
            <person name="Tulloss R.E."/>
            <person name="Uehling J."/>
            <person name="Grigoriev I.V."/>
            <person name="Vagvolgyi C."/>
            <person name="Papp T."/>
            <person name="Martin F.M."/>
            <person name="Miettinen O."/>
            <person name="Hibbett D.S."/>
            <person name="Nagy L.G."/>
        </authorList>
    </citation>
    <scope>NUCLEOTIDE SEQUENCE [LARGE SCALE GENOMIC DNA]</scope>
    <source>
        <strain evidence="6 7">CBS 309.79</strain>
    </source>
</reference>
<evidence type="ECO:0000259" key="5">
    <source>
        <dbReference type="PROSITE" id="PS50893"/>
    </source>
</evidence>
<keyword evidence="2" id="KW-0547">Nucleotide-binding</keyword>
<dbReference type="PROSITE" id="PS00211">
    <property type="entry name" value="ABC_TRANSPORTER_1"/>
    <property type="match status" value="2"/>
</dbReference>
<keyword evidence="4" id="KW-0175">Coiled coil</keyword>
<evidence type="ECO:0000256" key="2">
    <source>
        <dbReference type="ARBA" id="ARBA00022741"/>
    </source>
</evidence>
<dbReference type="EMBL" id="ML178815">
    <property type="protein sequence ID" value="TFL06222.1"/>
    <property type="molecule type" value="Genomic_DNA"/>
</dbReference>
<accession>A0A5C3QW91</accession>
<dbReference type="InterPro" id="IPR050611">
    <property type="entry name" value="ABCF"/>
</dbReference>
<dbReference type="InterPro" id="IPR003593">
    <property type="entry name" value="AAA+_ATPase"/>
</dbReference>
<dbReference type="STRING" id="1884261.A0A5C3QW91"/>
<dbReference type="PROSITE" id="PS50893">
    <property type="entry name" value="ABC_TRANSPORTER_2"/>
    <property type="match status" value="2"/>
</dbReference>
<feature type="domain" description="ABC transporter" evidence="5">
    <location>
        <begin position="508"/>
        <end position="723"/>
    </location>
</feature>
<evidence type="ECO:0000256" key="1">
    <source>
        <dbReference type="ARBA" id="ARBA00022737"/>
    </source>
</evidence>
<dbReference type="Gene3D" id="3.40.50.300">
    <property type="entry name" value="P-loop containing nucleotide triphosphate hydrolases"/>
    <property type="match status" value="2"/>
</dbReference>